<dbReference type="RefSeq" id="XP_024330534.1">
    <property type="nucleotide sequence ID" value="XM_024475677.1"/>
</dbReference>
<dbReference type="VEuPathDB" id="MicrosporidiaDB:AAJ76_4500021045"/>
<dbReference type="VEuPathDB" id="MicrosporidiaDB:G9O61_00g021790"/>
<organism evidence="1 2">
    <name type="scientific">Vairimorpha ceranae</name>
    <dbReference type="NCBI Taxonomy" id="40302"/>
    <lineage>
        <taxon>Eukaryota</taxon>
        <taxon>Fungi</taxon>
        <taxon>Fungi incertae sedis</taxon>
        <taxon>Microsporidia</taxon>
        <taxon>Nosematidae</taxon>
        <taxon>Vairimorpha</taxon>
    </lineage>
</organism>
<dbReference type="Proteomes" id="UP000034350">
    <property type="component" value="Unassembled WGS sequence"/>
</dbReference>
<comment type="caution">
    <text evidence="1">The sequence shown here is derived from an EMBL/GenBank/DDBJ whole genome shotgun (WGS) entry which is preliminary data.</text>
</comment>
<name>A0A0F9YQ48_9MICR</name>
<dbReference type="AlphaFoldDB" id="A0A0F9YQ48"/>
<dbReference type="EMBL" id="JPQZ01000045">
    <property type="protein sequence ID" value="KKO74792.1"/>
    <property type="molecule type" value="Genomic_DNA"/>
</dbReference>
<dbReference type="GeneID" id="36320624"/>
<protein>
    <submittedName>
        <fullName evidence="1">Uncharacterized protein</fullName>
    </submittedName>
</protein>
<gene>
    <name evidence="1" type="ORF">AAJ76_4500021045</name>
</gene>
<evidence type="ECO:0000313" key="2">
    <source>
        <dbReference type="Proteomes" id="UP000034350"/>
    </source>
</evidence>
<accession>A0A0F9YQ48</accession>
<proteinExistence type="predicted"/>
<evidence type="ECO:0000313" key="1">
    <source>
        <dbReference type="EMBL" id="KKO74792.1"/>
    </source>
</evidence>
<dbReference type="VEuPathDB" id="MicrosporidiaDB:NCER_102302"/>
<keyword evidence="2" id="KW-1185">Reference proteome</keyword>
<sequence>MENFIDEKKLFTKNKTIKPAFKVPIYNQTPKRGDLVDEMNLIGSTYQEKGHFKRKKEENSKHKRLREDDKMKDIMAQIGETIGIKNNYRREHTKTQNIFYKDMSKININNKLKKNNEIKEEDRLTDEIECYLIDQHNFKEEVKENICLNSEIHSNISSRLLKNNENILFSDNVEDKYYKSKYNSPNTGKYDNNKRFISDIKHKNVTQNNPILNTHSIKRKFKEDNDLDIIMMQVGETIKKSKQESKNNKVEFCSIKPFNGKPVKKPGPRRKPDLSSLEIQKLEYTFKIRKLKVIQSNIRLVAKELNLSAARCLEYFTNQQKIQSYIYVKKMEQNIQEIIEIRRNISNIL</sequence>
<reference evidence="1 2" key="1">
    <citation type="journal article" date="2015" name="Environ. Microbiol.">
        <title>Genome analyses suggest the presence of polyploidy and recent human-driven expansions in eight global populations of the honeybee pathogen Nosema ceranae.</title>
        <authorList>
            <person name="Pelin A."/>
            <person name="Selman M."/>
            <person name="Aris-Brosou S."/>
            <person name="Farinelli L."/>
            <person name="Corradi N."/>
        </authorList>
    </citation>
    <scope>NUCLEOTIDE SEQUENCE [LARGE SCALE GENOMIC DNA]</scope>
    <source>
        <strain evidence="1 2">PA08 1199</strain>
    </source>
</reference>